<name>A0A0J9E0G0_9RHOB</name>
<dbReference type="SUPFAM" id="SSF46785">
    <property type="entry name" value="Winged helix' DNA-binding domain"/>
    <property type="match status" value="2"/>
</dbReference>
<dbReference type="PROSITE" id="PS51118">
    <property type="entry name" value="HTH_HXLR"/>
    <property type="match status" value="2"/>
</dbReference>
<sequence>MDVTDVVKLTSRAWSLEILRLMHDGVPGRQAQLLAASGAGRTAFAQSLRHLVELGHLERNPGHGHPLRPEYRLTEQGAQMAALSRSIDAALGAEAQAPLLRRAWTVPVLTVSRQPKFFSEIKGLLPPITDRALSQTLQALEQTQWLLRDTRAEMRPPRPVYRAQNTGARIAEAVQQALAA</sequence>
<keyword evidence="1" id="KW-0805">Transcription regulation</keyword>
<dbReference type="Gene3D" id="1.10.10.10">
    <property type="entry name" value="Winged helix-like DNA-binding domain superfamily/Winged helix DNA-binding domain"/>
    <property type="match status" value="2"/>
</dbReference>
<dbReference type="OrthoDB" id="7351781at2"/>
<keyword evidence="3" id="KW-0804">Transcription</keyword>
<keyword evidence="6" id="KW-1185">Reference proteome</keyword>
<dbReference type="InterPro" id="IPR036388">
    <property type="entry name" value="WH-like_DNA-bd_sf"/>
</dbReference>
<proteinExistence type="predicted"/>
<gene>
    <name evidence="5" type="ORF">AIOL_001074</name>
</gene>
<dbReference type="STRING" id="1675527.AIOL_001074"/>
<dbReference type="PANTHER" id="PTHR33204:SF18">
    <property type="entry name" value="TRANSCRIPTIONAL REGULATORY PROTEIN"/>
    <property type="match status" value="1"/>
</dbReference>
<dbReference type="Pfam" id="PF01638">
    <property type="entry name" value="HxlR"/>
    <property type="match status" value="2"/>
</dbReference>
<evidence type="ECO:0000259" key="4">
    <source>
        <dbReference type="PROSITE" id="PS51118"/>
    </source>
</evidence>
<evidence type="ECO:0000313" key="5">
    <source>
        <dbReference type="EMBL" id="KMW56122.1"/>
    </source>
</evidence>
<dbReference type="RefSeq" id="WP_049642051.1">
    <property type="nucleotide sequence ID" value="NZ_LFTY01000002.1"/>
</dbReference>
<dbReference type="PATRIC" id="fig|1675527.3.peg.1145"/>
<feature type="domain" description="HTH hxlR-type" evidence="4">
    <location>
        <begin position="89"/>
        <end position="180"/>
    </location>
</feature>
<evidence type="ECO:0000256" key="2">
    <source>
        <dbReference type="ARBA" id="ARBA00023125"/>
    </source>
</evidence>
<dbReference type="InterPro" id="IPR002577">
    <property type="entry name" value="HTH_HxlR"/>
</dbReference>
<evidence type="ECO:0000313" key="6">
    <source>
        <dbReference type="Proteomes" id="UP000037178"/>
    </source>
</evidence>
<keyword evidence="2" id="KW-0238">DNA-binding</keyword>
<feature type="domain" description="HTH hxlR-type" evidence="4">
    <location>
        <begin position="1"/>
        <end position="99"/>
    </location>
</feature>
<evidence type="ECO:0000256" key="3">
    <source>
        <dbReference type="ARBA" id="ARBA00023163"/>
    </source>
</evidence>
<dbReference type="EMBL" id="LFTY01000002">
    <property type="protein sequence ID" value="KMW56122.1"/>
    <property type="molecule type" value="Genomic_DNA"/>
</dbReference>
<reference evidence="5 6" key="1">
    <citation type="submission" date="2015-06" db="EMBL/GenBank/DDBJ databases">
        <title>Draft genome sequence of an Alphaproteobacteria species associated to the Mediterranean sponge Oscarella lobularis.</title>
        <authorList>
            <person name="Jourda C."/>
            <person name="Santini S."/>
            <person name="Claverie J.-M."/>
        </authorList>
    </citation>
    <scope>NUCLEOTIDE SEQUENCE [LARGE SCALE GENOMIC DNA]</scope>
    <source>
        <strain evidence="5">IGS</strain>
    </source>
</reference>
<comment type="caution">
    <text evidence="5">The sequence shown here is derived from an EMBL/GenBank/DDBJ whole genome shotgun (WGS) entry which is preliminary data.</text>
</comment>
<dbReference type="AlphaFoldDB" id="A0A0J9E0G0"/>
<dbReference type="GO" id="GO:0003677">
    <property type="term" value="F:DNA binding"/>
    <property type="evidence" value="ECO:0007669"/>
    <property type="project" value="UniProtKB-KW"/>
</dbReference>
<evidence type="ECO:0000256" key="1">
    <source>
        <dbReference type="ARBA" id="ARBA00023015"/>
    </source>
</evidence>
<organism evidence="5 6">
    <name type="scientific">Candidatus Rhodobacter oscarellae</name>
    <dbReference type="NCBI Taxonomy" id="1675527"/>
    <lineage>
        <taxon>Bacteria</taxon>
        <taxon>Pseudomonadati</taxon>
        <taxon>Pseudomonadota</taxon>
        <taxon>Alphaproteobacteria</taxon>
        <taxon>Rhodobacterales</taxon>
        <taxon>Rhodobacter group</taxon>
        <taxon>Rhodobacter</taxon>
    </lineage>
</organism>
<dbReference type="PANTHER" id="PTHR33204">
    <property type="entry name" value="TRANSCRIPTIONAL REGULATOR, MARR FAMILY"/>
    <property type="match status" value="1"/>
</dbReference>
<dbReference type="InterPro" id="IPR036390">
    <property type="entry name" value="WH_DNA-bd_sf"/>
</dbReference>
<protein>
    <recommendedName>
        <fullName evidence="4">HTH hxlR-type domain-containing protein</fullName>
    </recommendedName>
</protein>
<accession>A0A0J9E0G0</accession>
<dbReference type="Proteomes" id="UP000037178">
    <property type="component" value="Unassembled WGS sequence"/>
</dbReference>